<dbReference type="EMBL" id="LDZY01000001">
    <property type="protein sequence ID" value="KLU67669.1"/>
    <property type="molecule type" value="Genomic_DNA"/>
</dbReference>
<sequence length="342" mass="38050">MSKLKAVVLERSGFRYTVLGNDGAFRHVYRRQNIEVGEEIEVRTVIMNANSLRIGAGVAALFLLVLMACLGWNLYQAPTAVALLSVDINPSLQFTIDSQGRLLKFQSENDDAKSMLSQLDLKGQPLDKALEQIITQSYDHKFLNSQQNWVVVGYSPMSDKTSDQMPKELNDQQIALWVTRAIKKNGFTPQVAVFPLTSQERELAQQGELTLGEYALWQTAQKAGVETQAQKLKDNSERDRLLENPQVQEQIKTGKHGMESSTPQTNGNVRPDSGSSDQSNKETKGKLKPDKLPPSSGKMPGNDNDSMNNRHEKPQMNKGSNRFPGEFKKKAEKGTPNESSKG</sequence>
<reference evidence="9 10" key="1">
    <citation type="submission" date="2015-06" db="EMBL/GenBank/DDBJ databases">
        <title>Draft genome of the moderately acidophilic sulfate reducer Candidatus Desulfosporosinus acididurans strain M1.</title>
        <authorList>
            <person name="Poehlein A."/>
            <person name="Petzsch P."/>
            <person name="Johnson B.D."/>
            <person name="Schloemann M."/>
            <person name="Daniel R."/>
            <person name="Muehling M."/>
        </authorList>
    </citation>
    <scope>NUCLEOTIDE SEQUENCE [LARGE SCALE GENOMIC DNA]</scope>
    <source>
        <strain evidence="9 10">M1</strain>
    </source>
</reference>
<evidence type="ECO:0000256" key="1">
    <source>
        <dbReference type="ARBA" id="ARBA00004162"/>
    </source>
</evidence>
<evidence type="ECO:0000259" key="8">
    <source>
        <dbReference type="PROSITE" id="PS51849"/>
    </source>
</evidence>
<keyword evidence="3 7" id="KW-0812">Transmembrane</keyword>
<dbReference type="AlphaFoldDB" id="A0A0J1FW73"/>
<accession>A0A0J1FW73</accession>
<evidence type="ECO:0000256" key="2">
    <source>
        <dbReference type="ARBA" id="ARBA00022475"/>
    </source>
</evidence>
<feature type="compositionally biased region" description="Basic and acidic residues" evidence="6">
    <location>
        <begin position="231"/>
        <end position="242"/>
    </location>
</feature>
<dbReference type="PROSITE" id="PS51849">
    <property type="entry name" value="RSGI_N"/>
    <property type="match status" value="1"/>
</dbReference>
<gene>
    <name evidence="9" type="primary">rsgI</name>
    <name evidence="9" type="ORF">DEAC_c00730</name>
</gene>
<evidence type="ECO:0000256" key="7">
    <source>
        <dbReference type="SAM" id="Phobius"/>
    </source>
</evidence>
<dbReference type="Pfam" id="PF23750">
    <property type="entry name" value="RsgI_M"/>
    <property type="match status" value="1"/>
</dbReference>
<dbReference type="PATRIC" id="fig|476652.3.peg.66"/>
<feature type="compositionally biased region" description="Polar residues" evidence="6">
    <location>
        <begin position="259"/>
        <end position="278"/>
    </location>
</feature>
<protein>
    <submittedName>
        <fullName evidence="9">Anti-sigma-I factor RsgI</fullName>
    </submittedName>
</protein>
<dbReference type="Proteomes" id="UP000036356">
    <property type="component" value="Unassembled WGS sequence"/>
</dbReference>
<dbReference type="GO" id="GO:0005886">
    <property type="term" value="C:plasma membrane"/>
    <property type="evidence" value="ECO:0007669"/>
    <property type="project" value="UniProtKB-SubCell"/>
</dbReference>
<keyword evidence="2" id="KW-1003">Cell membrane</keyword>
<feature type="domain" description="RsgI N-terminal anti-sigma" evidence="8">
    <location>
        <begin position="4"/>
        <end position="51"/>
    </location>
</feature>
<keyword evidence="5 7" id="KW-0472">Membrane</keyword>
<feature type="compositionally biased region" description="Basic and acidic residues" evidence="6">
    <location>
        <begin position="325"/>
        <end position="342"/>
    </location>
</feature>
<dbReference type="InterPro" id="IPR055431">
    <property type="entry name" value="RsgI_M"/>
</dbReference>
<feature type="compositionally biased region" description="Basic and acidic residues" evidence="6">
    <location>
        <begin position="279"/>
        <end position="291"/>
    </location>
</feature>
<comment type="caution">
    <text evidence="9">The sequence shown here is derived from an EMBL/GenBank/DDBJ whole genome shotgun (WGS) entry which is preliminary data.</text>
</comment>
<feature type="region of interest" description="Disordered" evidence="6">
    <location>
        <begin position="228"/>
        <end position="342"/>
    </location>
</feature>
<keyword evidence="4 7" id="KW-1133">Transmembrane helix</keyword>
<keyword evidence="10" id="KW-1185">Reference proteome</keyword>
<evidence type="ECO:0000256" key="4">
    <source>
        <dbReference type="ARBA" id="ARBA00022989"/>
    </source>
</evidence>
<dbReference type="Pfam" id="PF12791">
    <property type="entry name" value="RsgI_N"/>
    <property type="match status" value="1"/>
</dbReference>
<evidence type="ECO:0000256" key="5">
    <source>
        <dbReference type="ARBA" id="ARBA00023136"/>
    </source>
</evidence>
<dbReference type="InterPro" id="IPR024449">
    <property type="entry name" value="Anti-sigma_RsgI_N"/>
</dbReference>
<evidence type="ECO:0000256" key="6">
    <source>
        <dbReference type="SAM" id="MobiDB-lite"/>
    </source>
</evidence>
<evidence type="ECO:0000313" key="10">
    <source>
        <dbReference type="Proteomes" id="UP000036356"/>
    </source>
</evidence>
<organism evidence="9 10">
    <name type="scientific">Desulfosporosinus acididurans</name>
    <dbReference type="NCBI Taxonomy" id="476652"/>
    <lineage>
        <taxon>Bacteria</taxon>
        <taxon>Bacillati</taxon>
        <taxon>Bacillota</taxon>
        <taxon>Clostridia</taxon>
        <taxon>Eubacteriales</taxon>
        <taxon>Desulfitobacteriaceae</taxon>
        <taxon>Desulfosporosinus</taxon>
    </lineage>
</organism>
<name>A0A0J1FW73_9FIRM</name>
<comment type="subcellular location">
    <subcellularLocation>
        <location evidence="1">Cell membrane</location>
        <topology evidence="1">Single-pass membrane protein</topology>
    </subcellularLocation>
</comment>
<dbReference type="RefSeq" id="WP_047808056.1">
    <property type="nucleotide sequence ID" value="NZ_LDZY01000001.1"/>
</dbReference>
<feature type="transmembrane region" description="Helical" evidence="7">
    <location>
        <begin position="52"/>
        <end position="75"/>
    </location>
</feature>
<evidence type="ECO:0000256" key="3">
    <source>
        <dbReference type="ARBA" id="ARBA00022692"/>
    </source>
</evidence>
<dbReference type="STRING" id="476652.DEAC_c00730"/>
<proteinExistence type="predicted"/>
<evidence type="ECO:0000313" key="9">
    <source>
        <dbReference type="EMBL" id="KLU67669.1"/>
    </source>
</evidence>